<feature type="compositionally biased region" description="Basic residues" evidence="1">
    <location>
        <begin position="134"/>
        <end position="143"/>
    </location>
</feature>
<name>A0A6J4UCK8_9SPHN</name>
<keyword evidence="2" id="KW-0808">Transferase</keyword>
<feature type="non-terminal residue" evidence="2">
    <location>
        <position position="222"/>
    </location>
</feature>
<dbReference type="AlphaFoldDB" id="A0A6J4UCK8"/>
<gene>
    <name evidence="2" type="ORF">AVDCRST_MAG23-2426</name>
</gene>
<proteinExistence type="predicted"/>
<dbReference type="EC" id="2.4.2.10" evidence="2"/>
<evidence type="ECO:0000313" key="2">
    <source>
        <dbReference type="EMBL" id="CAA9544701.1"/>
    </source>
</evidence>
<feature type="non-terminal residue" evidence="2">
    <location>
        <position position="1"/>
    </location>
</feature>
<feature type="compositionally biased region" description="Basic residues" evidence="1">
    <location>
        <begin position="153"/>
        <end position="175"/>
    </location>
</feature>
<dbReference type="EMBL" id="CADCWD010000081">
    <property type="protein sequence ID" value="CAA9544701.1"/>
    <property type="molecule type" value="Genomic_DNA"/>
</dbReference>
<reference evidence="2" key="1">
    <citation type="submission" date="2020-02" db="EMBL/GenBank/DDBJ databases">
        <authorList>
            <person name="Meier V. D."/>
        </authorList>
    </citation>
    <scope>NUCLEOTIDE SEQUENCE</scope>
    <source>
        <strain evidence="2">AVDCRST_MAG23</strain>
    </source>
</reference>
<feature type="region of interest" description="Disordered" evidence="1">
    <location>
        <begin position="40"/>
        <end position="222"/>
    </location>
</feature>
<keyword evidence="2" id="KW-0328">Glycosyltransferase</keyword>
<feature type="compositionally biased region" description="Basic and acidic residues" evidence="1">
    <location>
        <begin position="112"/>
        <end position="129"/>
    </location>
</feature>
<accession>A0A6J4UCK8</accession>
<evidence type="ECO:0000256" key="1">
    <source>
        <dbReference type="SAM" id="MobiDB-lite"/>
    </source>
</evidence>
<dbReference type="GO" id="GO:0004588">
    <property type="term" value="F:orotate phosphoribosyltransferase activity"/>
    <property type="evidence" value="ECO:0007669"/>
    <property type="project" value="UniProtKB-EC"/>
</dbReference>
<organism evidence="2">
    <name type="scientific">uncultured Sphingosinicella sp</name>
    <dbReference type="NCBI Taxonomy" id="478748"/>
    <lineage>
        <taxon>Bacteria</taxon>
        <taxon>Pseudomonadati</taxon>
        <taxon>Pseudomonadota</taxon>
        <taxon>Alphaproteobacteria</taxon>
        <taxon>Sphingomonadales</taxon>
        <taxon>Sphingosinicellaceae</taxon>
        <taxon>Sphingosinicella</taxon>
        <taxon>environmental samples</taxon>
    </lineage>
</organism>
<sequence length="222" mass="24905">DGPVSAYFRPTKRLRKGRHFDGTGDIRRVPRCRCAAGGAFHPFLRPPQPPLSAMRARADGPLPSRAPRLRPRPQPAAGDQVQDRDGGLACHGRHHHWPRNGPLARSSRHLRRAPDRHLRASPRLFDRTGAKAPPCRRCRHHRPLLQGSDQGRGRRGRRSDRRRLAGRPLQWHRRSGCPLLPPHSPRRPRLRAAEPARGACSSSGRKAGEPQGPCPKRSRRGV</sequence>
<protein>
    <submittedName>
        <fullName evidence="2">Orotate phosphoribosyltransferase</fullName>
        <ecNumber evidence="2">2.4.2.10</ecNumber>
    </submittedName>
</protein>